<feature type="region of interest" description="Disordered" evidence="2">
    <location>
        <begin position="258"/>
        <end position="277"/>
    </location>
</feature>
<feature type="non-terminal residue" evidence="3">
    <location>
        <position position="277"/>
    </location>
</feature>
<keyword evidence="4" id="KW-1185">Reference proteome</keyword>
<dbReference type="GO" id="GO:0005765">
    <property type="term" value="C:lysosomal membrane"/>
    <property type="evidence" value="ECO:0007669"/>
    <property type="project" value="TreeGrafter"/>
</dbReference>
<dbReference type="PANTHER" id="PTHR22805">
    <property type="entry name" value="WDR41-RELATED"/>
    <property type="match status" value="1"/>
</dbReference>
<evidence type="ECO:0000256" key="1">
    <source>
        <dbReference type="PROSITE-ProRule" id="PRU00221"/>
    </source>
</evidence>
<dbReference type="InterPro" id="IPR015943">
    <property type="entry name" value="WD40/YVTN_repeat-like_dom_sf"/>
</dbReference>
<dbReference type="PANTHER" id="PTHR22805:SF2">
    <property type="entry name" value="WD REPEAT-CONTAINING PROTEIN 41"/>
    <property type="match status" value="1"/>
</dbReference>
<protein>
    <submittedName>
        <fullName evidence="3">WDR41 protein</fullName>
    </submittedName>
</protein>
<organism evidence="3 4">
    <name type="scientific">Elachura formosa</name>
    <name type="common">spotted wren-babbler</name>
    <dbReference type="NCBI Taxonomy" id="1463973"/>
    <lineage>
        <taxon>Eukaryota</taxon>
        <taxon>Metazoa</taxon>
        <taxon>Chordata</taxon>
        <taxon>Craniata</taxon>
        <taxon>Vertebrata</taxon>
        <taxon>Euteleostomi</taxon>
        <taxon>Archelosauria</taxon>
        <taxon>Archosauria</taxon>
        <taxon>Dinosauria</taxon>
        <taxon>Saurischia</taxon>
        <taxon>Theropoda</taxon>
        <taxon>Coelurosauria</taxon>
        <taxon>Aves</taxon>
        <taxon>Neognathae</taxon>
        <taxon>Neoaves</taxon>
        <taxon>Telluraves</taxon>
        <taxon>Australaves</taxon>
        <taxon>Passeriformes</taxon>
        <taxon>Elachuridae</taxon>
        <taxon>Elachura</taxon>
    </lineage>
</organism>
<sequence>KSSVQTIGEEQIQNPYTELLVLKGHQDIVRFLVHIDDCRFASAGDDGIIFLWNAQTGEKLNELHGHTHKITAITPFSSSDVTEEKTDLLITASADRTVIVWDCTSGRQVQKVSCFHSTVKCLKVLQRLNVWLSGGSDLCVWNQKSDLLCKTSHLTDAGISALVELPKNCVAAAVGKELIIFRLSVSNNGSESWNIFEVKRLVDHQDNISSLVSVNDLTFVTGSHVGELIVWDALDWAKQASECNFWDSSAHPDVQPEIKLSQNPHETSVQHLTSDQE</sequence>
<dbReference type="InterPro" id="IPR036322">
    <property type="entry name" value="WD40_repeat_dom_sf"/>
</dbReference>
<gene>
    <name evidence="3" type="primary">Wdr41</name>
    <name evidence="3" type="ORF">ELAFOR_R13759</name>
</gene>
<evidence type="ECO:0000256" key="2">
    <source>
        <dbReference type="SAM" id="MobiDB-lite"/>
    </source>
</evidence>
<feature type="non-terminal residue" evidence="3">
    <location>
        <position position="1"/>
    </location>
</feature>
<dbReference type="InterPro" id="IPR040102">
    <property type="entry name" value="WDR41"/>
</dbReference>
<evidence type="ECO:0000313" key="3">
    <source>
        <dbReference type="EMBL" id="NXD25469.1"/>
    </source>
</evidence>
<reference evidence="3" key="1">
    <citation type="submission" date="2019-09" db="EMBL/GenBank/DDBJ databases">
        <title>Bird 10,000 Genomes (B10K) Project - Family phase.</title>
        <authorList>
            <person name="Zhang G."/>
        </authorList>
    </citation>
    <scope>NUCLEOTIDE SEQUENCE</scope>
    <source>
        <strain evidence="3">B10K-IZCAS-20218</strain>
        <tissue evidence="3">Blood</tissue>
    </source>
</reference>
<dbReference type="Pfam" id="PF25178">
    <property type="entry name" value="Beta-prop_WDR41"/>
    <property type="match status" value="1"/>
</dbReference>
<dbReference type="GO" id="GO:0010506">
    <property type="term" value="P:regulation of autophagy"/>
    <property type="evidence" value="ECO:0007669"/>
    <property type="project" value="InterPro"/>
</dbReference>
<feature type="compositionally biased region" description="Polar residues" evidence="2">
    <location>
        <begin position="260"/>
        <end position="277"/>
    </location>
</feature>
<evidence type="ECO:0000313" key="4">
    <source>
        <dbReference type="Proteomes" id="UP000623542"/>
    </source>
</evidence>
<comment type="caution">
    <text evidence="3">The sequence shown here is derived from an EMBL/GenBank/DDBJ whole genome shotgun (WGS) entry which is preliminary data.</text>
</comment>
<keyword evidence="1" id="KW-0853">WD repeat</keyword>
<dbReference type="OrthoDB" id="273067at2759"/>
<dbReference type="EMBL" id="WBNG01000327">
    <property type="protein sequence ID" value="NXD25469.1"/>
    <property type="molecule type" value="Genomic_DNA"/>
</dbReference>
<dbReference type="SMART" id="SM00320">
    <property type="entry name" value="WD40"/>
    <property type="match status" value="4"/>
</dbReference>
<proteinExistence type="predicted"/>
<dbReference type="Proteomes" id="UP000623542">
    <property type="component" value="Unassembled WGS sequence"/>
</dbReference>
<feature type="repeat" description="WD" evidence="1">
    <location>
        <begin position="22"/>
        <end position="62"/>
    </location>
</feature>
<dbReference type="PROSITE" id="PS50082">
    <property type="entry name" value="WD_REPEATS_2"/>
    <property type="match status" value="2"/>
</dbReference>
<dbReference type="AlphaFoldDB" id="A0A851UAR0"/>
<accession>A0A851UAR0</accession>
<dbReference type="InterPro" id="IPR001680">
    <property type="entry name" value="WD40_rpt"/>
</dbReference>
<feature type="repeat" description="WD" evidence="1">
    <location>
        <begin position="63"/>
        <end position="111"/>
    </location>
</feature>
<dbReference type="SUPFAM" id="SSF50978">
    <property type="entry name" value="WD40 repeat-like"/>
    <property type="match status" value="1"/>
</dbReference>
<name>A0A851UAR0_9PASS</name>
<dbReference type="Gene3D" id="2.130.10.10">
    <property type="entry name" value="YVTN repeat-like/Quinoprotein amine dehydrogenase"/>
    <property type="match status" value="1"/>
</dbReference>